<evidence type="ECO:0000256" key="2">
    <source>
        <dbReference type="ARBA" id="ARBA00022884"/>
    </source>
</evidence>
<dbReference type="InterPro" id="IPR044443">
    <property type="entry name" value="Ribosomal_mL44_DSRM_fung"/>
</dbReference>
<keyword evidence="2 9" id="KW-0694">RNA-binding</keyword>
<dbReference type="CDD" id="cd19873">
    <property type="entry name" value="DSRM_MRPL3_like"/>
    <property type="match status" value="1"/>
</dbReference>
<evidence type="ECO:0000259" key="11">
    <source>
        <dbReference type="PROSITE" id="PS50142"/>
    </source>
</evidence>
<evidence type="ECO:0000256" key="8">
    <source>
        <dbReference type="ARBA" id="ARBA00035187"/>
    </source>
</evidence>
<keyword evidence="4" id="KW-0689">Ribosomal protein</keyword>
<evidence type="ECO:0000256" key="9">
    <source>
        <dbReference type="PROSITE-ProRule" id="PRU00266"/>
    </source>
</evidence>
<comment type="similarity">
    <text evidence="7">Belongs to the ribonuclease III family. Mitochondrion-specific ribosomal protein mL44 subfamily.</text>
</comment>
<keyword evidence="3" id="KW-0809">Transit peptide</keyword>
<reference evidence="12 13" key="1">
    <citation type="journal article" date="2018" name="Evol. Lett.">
        <title>Horizontal gene cluster transfer increased hallucinogenic mushroom diversity.</title>
        <authorList>
            <person name="Reynolds H.T."/>
            <person name="Vijayakumar V."/>
            <person name="Gluck-Thaler E."/>
            <person name="Korotkin H.B."/>
            <person name="Matheny P.B."/>
            <person name="Slot J.C."/>
        </authorList>
    </citation>
    <scope>NUCLEOTIDE SEQUENCE [LARGE SCALE GENOMIC DNA]</scope>
    <source>
        <strain evidence="12 13">2629</strain>
    </source>
</reference>
<dbReference type="InterPro" id="IPR055189">
    <property type="entry name" value="RM44_endonuclase"/>
</dbReference>
<keyword evidence="5" id="KW-0496">Mitochondrion</keyword>
<dbReference type="SMART" id="SM00358">
    <property type="entry name" value="DSRM"/>
    <property type="match status" value="1"/>
</dbReference>
<evidence type="ECO:0000256" key="1">
    <source>
        <dbReference type="ARBA" id="ARBA00004173"/>
    </source>
</evidence>
<dbReference type="InterPro" id="IPR014720">
    <property type="entry name" value="dsRBD_dom"/>
</dbReference>
<dbReference type="GO" id="GO:0003735">
    <property type="term" value="F:structural constituent of ribosome"/>
    <property type="evidence" value="ECO:0007669"/>
    <property type="project" value="TreeGrafter"/>
</dbReference>
<dbReference type="Pfam" id="PF22935">
    <property type="entry name" value="RM44_endonuclase"/>
    <property type="match status" value="1"/>
</dbReference>
<gene>
    <name evidence="12" type="ORF">CVT24_006759</name>
</gene>
<dbReference type="Pfam" id="PF22892">
    <property type="entry name" value="DSRM_MRPL44"/>
    <property type="match status" value="1"/>
</dbReference>
<dbReference type="GO" id="GO:0004525">
    <property type="term" value="F:ribonuclease III activity"/>
    <property type="evidence" value="ECO:0007669"/>
    <property type="project" value="InterPro"/>
</dbReference>
<dbReference type="SMART" id="SM00535">
    <property type="entry name" value="RIBOc"/>
    <property type="match status" value="1"/>
</dbReference>
<dbReference type="Gene3D" id="3.30.160.20">
    <property type="match status" value="1"/>
</dbReference>
<dbReference type="AlphaFoldDB" id="A0A409V9E0"/>
<dbReference type="STRING" id="181874.A0A409V9E0"/>
<evidence type="ECO:0000256" key="4">
    <source>
        <dbReference type="ARBA" id="ARBA00022980"/>
    </source>
</evidence>
<proteinExistence type="inferred from homology"/>
<name>A0A409V9E0_9AGAR</name>
<dbReference type="SUPFAM" id="SSF69065">
    <property type="entry name" value="RNase III domain-like"/>
    <property type="match status" value="1"/>
</dbReference>
<dbReference type="InterPro" id="IPR036389">
    <property type="entry name" value="RNase_III_sf"/>
</dbReference>
<dbReference type="PANTHER" id="PTHR11207">
    <property type="entry name" value="RIBONUCLEASE III"/>
    <property type="match status" value="1"/>
</dbReference>
<feature type="domain" description="DRBM" evidence="10">
    <location>
        <begin position="226"/>
        <end position="296"/>
    </location>
</feature>
<evidence type="ECO:0000256" key="6">
    <source>
        <dbReference type="ARBA" id="ARBA00023274"/>
    </source>
</evidence>
<dbReference type="EMBL" id="NHTK01006126">
    <property type="protein sequence ID" value="PPQ63314.1"/>
    <property type="molecule type" value="Genomic_DNA"/>
</dbReference>
<dbReference type="OrthoDB" id="67027at2759"/>
<comment type="subcellular location">
    <subcellularLocation>
        <location evidence="1">Mitochondrion</location>
    </subcellularLocation>
</comment>
<dbReference type="FunCoup" id="A0A409V9E0">
    <property type="interactions" value="181"/>
</dbReference>
<evidence type="ECO:0000256" key="3">
    <source>
        <dbReference type="ARBA" id="ARBA00022946"/>
    </source>
</evidence>
<dbReference type="InParanoid" id="A0A409V9E0"/>
<sequence length="355" mass="38955">MNHVQRRLASTAAKLASVSPSTLSAFPPVESFKTKKDDFIKKDDFNPETWAAIQPVPSTALSAFAHRIGLASVLSSPDIVRQACTHPSFLPLYRQHYPQLAEPKTNAQFAALGNSLMGLFATEYLQAKYPYLPTRVLKAAVSAHVGPMTASSVAQEMGAQPLLRWHRTPKTPTTPAVLLPDALASIPRSLTAIIYQEQSLPHARDFVHAYFLNRQIDLRAMLKFVNPKKALLELVRKFGRESPKSRLLKETGRFSNSPVFVVGIFSGADQLGEGFGASLKMAEYRAAEDALLRVYLTRTPEDQIQLPSSTFNSRSGGIFAPDANEKEGNYKAPELAFSEIMYMSSGRSSIPSSGV</sequence>
<keyword evidence="13" id="KW-1185">Reference proteome</keyword>
<keyword evidence="6" id="KW-0687">Ribonucleoprotein</keyword>
<dbReference type="CDD" id="cd00593">
    <property type="entry name" value="RIBOc"/>
    <property type="match status" value="1"/>
</dbReference>
<accession>A0A409V9E0</accession>
<evidence type="ECO:0000259" key="10">
    <source>
        <dbReference type="PROSITE" id="PS50137"/>
    </source>
</evidence>
<dbReference type="PANTHER" id="PTHR11207:SF32">
    <property type="entry name" value="LARGE RIBOSOMAL SUBUNIT PROTEIN ML44"/>
    <property type="match status" value="1"/>
</dbReference>
<evidence type="ECO:0000313" key="13">
    <source>
        <dbReference type="Proteomes" id="UP000284842"/>
    </source>
</evidence>
<dbReference type="GO" id="GO:0005739">
    <property type="term" value="C:mitochondrion"/>
    <property type="evidence" value="ECO:0007669"/>
    <property type="project" value="TreeGrafter"/>
</dbReference>
<comment type="caution">
    <text evidence="12">The sequence shown here is derived from an EMBL/GenBank/DDBJ whole genome shotgun (WGS) entry which is preliminary data.</text>
</comment>
<dbReference type="PROSITE" id="PS50137">
    <property type="entry name" value="DS_RBD"/>
    <property type="match status" value="1"/>
</dbReference>
<dbReference type="GO" id="GO:0006396">
    <property type="term" value="P:RNA processing"/>
    <property type="evidence" value="ECO:0007669"/>
    <property type="project" value="InterPro"/>
</dbReference>
<organism evidence="12 13">
    <name type="scientific">Panaeolus cyanescens</name>
    <dbReference type="NCBI Taxonomy" id="181874"/>
    <lineage>
        <taxon>Eukaryota</taxon>
        <taxon>Fungi</taxon>
        <taxon>Dikarya</taxon>
        <taxon>Basidiomycota</taxon>
        <taxon>Agaricomycotina</taxon>
        <taxon>Agaricomycetes</taxon>
        <taxon>Agaricomycetidae</taxon>
        <taxon>Agaricales</taxon>
        <taxon>Agaricineae</taxon>
        <taxon>Galeropsidaceae</taxon>
        <taxon>Panaeolus</taxon>
    </lineage>
</organism>
<protein>
    <recommendedName>
        <fullName evidence="8">Large ribosomal subunit protein mL44</fullName>
    </recommendedName>
</protein>
<dbReference type="Proteomes" id="UP000284842">
    <property type="component" value="Unassembled WGS sequence"/>
</dbReference>
<feature type="domain" description="RNase III" evidence="11">
    <location>
        <begin position="61"/>
        <end position="199"/>
    </location>
</feature>
<dbReference type="GO" id="GO:0003725">
    <property type="term" value="F:double-stranded RNA binding"/>
    <property type="evidence" value="ECO:0007669"/>
    <property type="project" value="InterPro"/>
</dbReference>
<evidence type="ECO:0000313" key="12">
    <source>
        <dbReference type="EMBL" id="PPQ63314.1"/>
    </source>
</evidence>
<dbReference type="InterPro" id="IPR000999">
    <property type="entry name" value="RNase_III_dom"/>
</dbReference>
<dbReference type="PROSITE" id="PS50142">
    <property type="entry name" value="RNASE_3_2"/>
    <property type="match status" value="1"/>
</dbReference>
<evidence type="ECO:0000256" key="5">
    <source>
        <dbReference type="ARBA" id="ARBA00023128"/>
    </source>
</evidence>
<dbReference type="SUPFAM" id="SSF54768">
    <property type="entry name" value="dsRNA-binding domain-like"/>
    <property type="match status" value="1"/>
</dbReference>
<dbReference type="InterPro" id="IPR044444">
    <property type="entry name" value="Ribosomal_mL44_DSRM_metazoa"/>
</dbReference>
<dbReference type="Gene3D" id="1.10.1520.10">
    <property type="entry name" value="Ribonuclease III domain"/>
    <property type="match status" value="1"/>
</dbReference>
<evidence type="ECO:0000256" key="7">
    <source>
        <dbReference type="ARBA" id="ARBA00024034"/>
    </source>
</evidence>